<accession>C4ZCJ3</accession>
<gene>
    <name evidence="1" type="ordered locus">EUBREC_0558</name>
</gene>
<dbReference type="AlphaFoldDB" id="C4ZCJ3"/>
<dbReference type="HOGENOM" id="CLU_3289864_0_0_9"/>
<sequence length="40" mass="4568">MYGINICQLSGAFYVPLSIKKKDDRATTKCYNLGNQRIMI</sequence>
<dbReference type="EMBL" id="CP001107">
    <property type="protein sequence ID" value="ACR74348.1"/>
    <property type="molecule type" value="Genomic_DNA"/>
</dbReference>
<protein>
    <submittedName>
        <fullName evidence="1">Uncharacterized protein</fullName>
    </submittedName>
</protein>
<name>C4ZCJ3_AGARV</name>
<dbReference type="Proteomes" id="UP000001477">
    <property type="component" value="Chromosome"/>
</dbReference>
<reference evidence="1 2" key="1">
    <citation type="journal article" date="2009" name="Proc. Natl. Acad. Sci. U.S.A.">
        <title>Characterizing a model human gut microbiota composed of members of its two dominant bacterial phyla.</title>
        <authorList>
            <person name="Mahowald M.A."/>
            <person name="Rey F.E."/>
            <person name="Seedorf H."/>
            <person name="Turnbaugh P.J."/>
            <person name="Fulton R.S."/>
            <person name="Wollam A."/>
            <person name="Shah N."/>
            <person name="Wang C."/>
            <person name="Magrini V."/>
            <person name="Wilson R.K."/>
            <person name="Cantarel B.L."/>
            <person name="Coutinho P.M."/>
            <person name="Henrissat B."/>
            <person name="Crock L.W."/>
            <person name="Russell A."/>
            <person name="Verberkmoes N.C."/>
            <person name="Hettich R.L."/>
            <person name="Gordon J.I."/>
        </authorList>
    </citation>
    <scope>NUCLEOTIDE SEQUENCE [LARGE SCALE GENOMIC DNA]</scope>
    <source>
        <strain evidence="2">ATCC 33656 / DSM 3377 / JCM 17463 / KCTC 5835 / LMG 30912 / VPI 0990</strain>
    </source>
</reference>
<evidence type="ECO:0000313" key="1">
    <source>
        <dbReference type="EMBL" id="ACR74348.1"/>
    </source>
</evidence>
<proteinExistence type="predicted"/>
<dbReference type="STRING" id="515619.EUBREC_0558"/>
<evidence type="ECO:0000313" key="2">
    <source>
        <dbReference type="Proteomes" id="UP000001477"/>
    </source>
</evidence>
<dbReference type="PaxDb" id="515619-EUBREC_0558"/>
<organism evidence="1 2">
    <name type="scientific">Agathobacter rectalis (strain ATCC 33656 / DSM 3377 / JCM 17463 / KCTC 5835 / VPI 0990)</name>
    <name type="common">Eubacterium rectale</name>
    <dbReference type="NCBI Taxonomy" id="515619"/>
    <lineage>
        <taxon>Bacteria</taxon>
        <taxon>Bacillati</taxon>
        <taxon>Bacillota</taxon>
        <taxon>Clostridia</taxon>
        <taxon>Lachnospirales</taxon>
        <taxon>Lachnospiraceae</taxon>
        <taxon>Agathobacter</taxon>
    </lineage>
</organism>
<dbReference type="KEGG" id="ere:EUBREC_0558"/>